<organism evidence="1 2">
    <name type="scientific">Paxillus rubicundulus Ve08.2h10</name>
    <dbReference type="NCBI Taxonomy" id="930991"/>
    <lineage>
        <taxon>Eukaryota</taxon>
        <taxon>Fungi</taxon>
        <taxon>Dikarya</taxon>
        <taxon>Basidiomycota</taxon>
        <taxon>Agaricomycotina</taxon>
        <taxon>Agaricomycetes</taxon>
        <taxon>Agaricomycetidae</taxon>
        <taxon>Boletales</taxon>
        <taxon>Paxilineae</taxon>
        <taxon>Paxillaceae</taxon>
        <taxon>Paxillus</taxon>
    </lineage>
</organism>
<feature type="non-terminal residue" evidence="1">
    <location>
        <position position="66"/>
    </location>
</feature>
<feature type="non-terminal residue" evidence="1">
    <location>
        <position position="1"/>
    </location>
</feature>
<keyword evidence="2" id="KW-1185">Reference proteome</keyword>
<gene>
    <name evidence="1" type="ORF">PAXRUDRAFT_40616</name>
</gene>
<dbReference type="EMBL" id="KN825387">
    <property type="protein sequence ID" value="KIK91440.1"/>
    <property type="molecule type" value="Genomic_DNA"/>
</dbReference>
<evidence type="ECO:0000313" key="2">
    <source>
        <dbReference type="Proteomes" id="UP000054538"/>
    </source>
</evidence>
<dbReference type="AlphaFoldDB" id="A0A0D0E3B0"/>
<dbReference type="Proteomes" id="UP000054538">
    <property type="component" value="Unassembled WGS sequence"/>
</dbReference>
<dbReference type="OrthoDB" id="2684196at2759"/>
<dbReference type="InParanoid" id="A0A0D0E3B0"/>
<sequence length="66" mass="7196">LACWCTMLEKKYQNDHDGGFIYVGPLGALALTPAMILDWCHAFEAGEATLSTSPNIISFDIAHKTP</sequence>
<protein>
    <submittedName>
        <fullName evidence="1">Uncharacterized protein</fullName>
    </submittedName>
</protein>
<reference evidence="2" key="2">
    <citation type="submission" date="2015-01" db="EMBL/GenBank/DDBJ databases">
        <title>Evolutionary Origins and Diversification of the Mycorrhizal Mutualists.</title>
        <authorList>
            <consortium name="DOE Joint Genome Institute"/>
            <consortium name="Mycorrhizal Genomics Consortium"/>
            <person name="Kohler A."/>
            <person name="Kuo A."/>
            <person name="Nagy L.G."/>
            <person name="Floudas D."/>
            <person name="Copeland A."/>
            <person name="Barry K.W."/>
            <person name="Cichocki N."/>
            <person name="Veneault-Fourrey C."/>
            <person name="LaButti K."/>
            <person name="Lindquist E.A."/>
            <person name="Lipzen A."/>
            <person name="Lundell T."/>
            <person name="Morin E."/>
            <person name="Murat C."/>
            <person name="Riley R."/>
            <person name="Ohm R."/>
            <person name="Sun H."/>
            <person name="Tunlid A."/>
            <person name="Henrissat B."/>
            <person name="Grigoriev I.V."/>
            <person name="Hibbett D.S."/>
            <person name="Martin F."/>
        </authorList>
    </citation>
    <scope>NUCLEOTIDE SEQUENCE [LARGE SCALE GENOMIC DNA]</scope>
    <source>
        <strain evidence="2">Ve08.2h10</strain>
    </source>
</reference>
<reference evidence="1 2" key="1">
    <citation type="submission" date="2014-04" db="EMBL/GenBank/DDBJ databases">
        <authorList>
            <consortium name="DOE Joint Genome Institute"/>
            <person name="Kuo A."/>
            <person name="Kohler A."/>
            <person name="Jargeat P."/>
            <person name="Nagy L.G."/>
            <person name="Floudas D."/>
            <person name="Copeland A."/>
            <person name="Barry K.W."/>
            <person name="Cichocki N."/>
            <person name="Veneault-Fourrey C."/>
            <person name="LaButti K."/>
            <person name="Lindquist E.A."/>
            <person name="Lipzen A."/>
            <person name="Lundell T."/>
            <person name="Morin E."/>
            <person name="Murat C."/>
            <person name="Sun H."/>
            <person name="Tunlid A."/>
            <person name="Henrissat B."/>
            <person name="Grigoriev I.V."/>
            <person name="Hibbett D.S."/>
            <person name="Martin F."/>
            <person name="Nordberg H.P."/>
            <person name="Cantor M.N."/>
            <person name="Hua S.X."/>
        </authorList>
    </citation>
    <scope>NUCLEOTIDE SEQUENCE [LARGE SCALE GENOMIC DNA]</scope>
    <source>
        <strain evidence="1 2">Ve08.2h10</strain>
    </source>
</reference>
<name>A0A0D0E3B0_9AGAM</name>
<evidence type="ECO:0000313" key="1">
    <source>
        <dbReference type="EMBL" id="KIK91440.1"/>
    </source>
</evidence>
<proteinExistence type="predicted"/>
<accession>A0A0D0E3B0</accession>
<dbReference type="HOGENOM" id="CLU_2838201_0_0_1"/>